<feature type="transmembrane region" description="Helical" evidence="9">
    <location>
        <begin position="12"/>
        <end position="37"/>
    </location>
</feature>
<evidence type="ECO:0000256" key="2">
    <source>
        <dbReference type="ARBA" id="ARBA00006523"/>
    </source>
</evidence>
<evidence type="ECO:0000256" key="1">
    <source>
        <dbReference type="ARBA" id="ARBA00004651"/>
    </source>
</evidence>
<evidence type="ECO:0000256" key="7">
    <source>
        <dbReference type="ARBA" id="ARBA00022989"/>
    </source>
</evidence>
<dbReference type="AlphaFoldDB" id="A0A1W1V5Q8"/>
<dbReference type="EMBL" id="FWWU01000009">
    <property type="protein sequence ID" value="SMB88646.1"/>
    <property type="molecule type" value="Genomic_DNA"/>
</dbReference>
<evidence type="ECO:0000256" key="4">
    <source>
        <dbReference type="ARBA" id="ARBA00022475"/>
    </source>
</evidence>
<keyword evidence="6 9" id="KW-0812">Transmembrane</keyword>
<gene>
    <name evidence="11" type="ORF">SAMN00790413_00123</name>
</gene>
<dbReference type="Gene3D" id="1.20.1250.20">
    <property type="entry name" value="MFS general substrate transporter like domains"/>
    <property type="match status" value="2"/>
</dbReference>
<name>A0A1W1V5Q8_9DEIO</name>
<feature type="transmembrane region" description="Helical" evidence="9">
    <location>
        <begin position="283"/>
        <end position="304"/>
    </location>
</feature>
<reference evidence="11 12" key="1">
    <citation type="submission" date="2017-04" db="EMBL/GenBank/DDBJ databases">
        <authorList>
            <person name="Afonso C.L."/>
            <person name="Miller P.J."/>
            <person name="Scott M.A."/>
            <person name="Spackman E."/>
            <person name="Goraichik I."/>
            <person name="Dimitrov K.M."/>
            <person name="Suarez D.L."/>
            <person name="Swayne D.E."/>
        </authorList>
    </citation>
    <scope>NUCLEOTIDE SEQUENCE [LARGE SCALE GENOMIC DNA]</scope>
    <source>
        <strain evidence="11 12">KR-140</strain>
    </source>
</reference>
<dbReference type="PANTHER" id="PTHR23535:SF2">
    <property type="entry name" value="SUGAR EFFLUX TRANSPORTER A-RELATED"/>
    <property type="match status" value="1"/>
</dbReference>
<dbReference type="GO" id="GO:0022857">
    <property type="term" value="F:transmembrane transporter activity"/>
    <property type="evidence" value="ECO:0007669"/>
    <property type="project" value="InterPro"/>
</dbReference>
<feature type="transmembrane region" description="Helical" evidence="9">
    <location>
        <begin position="364"/>
        <end position="386"/>
    </location>
</feature>
<feature type="transmembrane region" description="Helical" evidence="9">
    <location>
        <begin position="217"/>
        <end position="239"/>
    </location>
</feature>
<evidence type="ECO:0000256" key="9">
    <source>
        <dbReference type="SAM" id="Phobius"/>
    </source>
</evidence>
<evidence type="ECO:0000256" key="5">
    <source>
        <dbReference type="ARBA" id="ARBA00022597"/>
    </source>
</evidence>
<organism evidence="11 12">
    <name type="scientific">Deinococcus hopiensis KR-140</name>
    <dbReference type="NCBI Taxonomy" id="695939"/>
    <lineage>
        <taxon>Bacteria</taxon>
        <taxon>Thermotogati</taxon>
        <taxon>Deinococcota</taxon>
        <taxon>Deinococci</taxon>
        <taxon>Deinococcales</taxon>
        <taxon>Deinococcaceae</taxon>
        <taxon>Deinococcus</taxon>
    </lineage>
</organism>
<feature type="transmembrane region" description="Helical" evidence="9">
    <location>
        <begin position="310"/>
        <end position="327"/>
    </location>
</feature>
<evidence type="ECO:0000256" key="3">
    <source>
        <dbReference type="ARBA" id="ARBA00022448"/>
    </source>
</evidence>
<dbReference type="STRING" id="695939.SAMN00790413_00123"/>
<dbReference type="CDD" id="cd17471">
    <property type="entry name" value="MFS_Set"/>
    <property type="match status" value="1"/>
</dbReference>
<feature type="transmembrane region" description="Helical" evidence="9">
    <location>
        <begin position="146"/>
        <end position="163"/>
    </location>
</feature>
<feature type="domain" description="Major facilitator superfamily (MFS) profile" evidence="10">
    <location>
        <begin position="214"/>
        <end position="406"/>
    </location>
</feature>
<feature type="transmembrane region" description="Helical" evidence="9">
    <location>
        <begin position="339"/>
        <end position="358"/>
    </location>
</feature>
<comment type="similarity">
    <text evidence="2">Belongs to the major facilitator superfamily. Set transporter family.</text>
</comment>
<evidence type="ECO:0000256" key="8">
    <source>
        <dbReference type="ARBA" id="ARBA00023136"/>
    </source>
</evidence>
<dbReference type="GO" id="GO:0005886">
    <property type="term" value="C:plasma membrane"/>
    <property type="evidence" value="ECO:0007669"/>
    <property type="project" value="UniProtKB-SubCell"/>
</dbReference>
<keyword evidence="3" id="KW-0813">Transport</keyword>
<feature type="transmembrane region" description="Helical" evidence="9">
    <location>
        <begin position="251"/>
        <end position="271"/>
    </location>
</feature>
<accession>A0A1W1V5Q8</accession>
<dbReference type="PANTHER" id="PTHR23535">
    <property type="entry name" value="SUGAR EFFLUX TRANSPORTER A-RELATED"/>
    <property type="match status" value="1"/>
</dbReference>
<dbReference type="InterPro" id="IPR011701">
    <property type="entry name" value="MFS"/>
</dbReference>
<feature type="transmembrane region" description="Helical" evidence="9">
    <location>
        <begin position="82"/>
        <end position="99"/>
    </location>
</feature>
<keyword evidence="12" id="KW-1185">Reference proteome</keyword>
<dbReference type="Proteomes" id="UP000192582">
    <property type="component" value="Unassembled WGS sequence"/>
</dbReference>
<keyword evidence="5" id="KW-0762">Sugar transport</keyword>
<dbReference type="RefSeq" id="WP_084047850.1">
    <property type="nucleotide sequence ID" value="NZ_FWWU01000009.1"/>
</dbReference>
<keyword evidence="7 9" id="KW-1133">Transmembrane helix</keyword>
<keyword evidence="4" id="KW-1003">Cell membrane</keyword>
<comment type="subcellular location">
    <subcellularLocation>
        <location evidence="1">Cell membrane</location>
        <topology evidence="1">Multi-pass membrane protein</topology>
    </subcellularLocation>
</comment>
<dbReference type="OrthoDB" id="7337792at2"/>
<dbReference type="PROSITE" id="PS50850">
    <property type="entry name" value="MFS"/>
    <property type="match status" value="1"/>
</dbReference>
<feature type="transmembrane region" description="Helical" evidence="9">
    <location>
        <begin position="169"/>
        <end position="186"/>
    </location>
</feature>
<feature type="transmembrane region" description="Helical" evidence="9">
    <location>
        <begin position="49"/>
        <end position="70"/>
    </location>
</feature>
<protein>
    <submittedName>
        <fullName evidence="11">MFS transporter, SET family, sugar efflux transporter</fullName>
    </submittedName>
</protein>
<feature type="transmembrane region" description="Helical" evidence="9">
    <location>
        <begin position="105"/>
        <end position="125"/>
    </location>
</feature>
<evidence type="ECO:0000313" key="11">
    <source>
        <dbReference type="EMBL" id="SMB88646.1"/>
    </source>
</evidence>
<dbReference type="SUPFAM" id="SSF103473">
    <property type="entry name" value="MFS general substrate transporter"/>
    <property type="match status" value="1"/>
</dbReference>
<dbReference type="InterPro" id="IPR020846">
    <property type="entry name" value="MFS_dom"/>
</dbReference>
<sequence>MHTNPLLSLKNVPGYLGMAVTVLLLGFATSFAMPYMSLFGVQKVGMSPLLLGVYLTVVALSSITISTLLARWSDRLPDRRPVVLTAIAAGTLGFVLLAFTTNYLAVLLIAAVCLGTGSAAFPQVFALSRAQAGAAGEQGMTALRSVFSLAWVVGPGIGAALLAGLHFPGLFLATAACYVGAAIPVLRRMRAPLPPATTSGEEVQASAPATPPRPMHWVALSFVLYGTAMNMGSAALPIHVTRGLHGSEGNVGFLVGLCALLEIPIMLSFVLRARRASNEKLILWGMMLFALYYVMVFVAPNIAWLAVAQAVRAVVVAILATLGMAYVQELMPDRVGVATTLYSNTMNAGSLLGGLGLGVCAGLFGYHAVFVLAGVLSLAAWGLLLATRRGLGARGTAEMVGVRAGD</sequence>
<evidence type="ECO:0000256" key="6">
    <source>
        <dbReference type="ARBA" id="ARBA00022692"/>
    </source>
</evidence>
<evidence type="ECO:0000259" key="10">
    <source>
        <dbReference type="PROSITE" id="PS50850"/>
    </source>
</evidence>
<proteinExistence type="inferred from homology"/>
<dbReference type="InterPro" id="IPR036259">
    <property type="entry name" value="MFS_trans_sf"/>
</dbReference>
<dbReference type="Pfam" id="PF07690">
    <property type="entry name" value="MFS_1"/>
    <property type="match status" value="1"/>
</dbReference>
<keyword evidence="8 9" id="KW-0472">Membrane</keyword>
<evidence type="ECO:0000313" key="12">
    <source>
        <dbReference type="Proteomes" id="UP000192582"/>
    </source>
</evidence>